<organism evidence="6 7">
    <name type="scientific">Larsenimonas rhizosphaerae</name>
    <dbReference type="NCBI Taxonomy" id="2944682"/>
    <lineage>
        <taxon>Bacteria</taxon>
        <taxon>Pseudomonadati</taxon>
        <taxon>Pseudomonadota</taxon>
        <taxon>Gammaproteobacteria</taxon>
        <taxon>Oceanospirillales</taxon>
        <taxon>Halomonadaceae</taxon>
        <taxon>Larsenimonas</taxon>
    </lineage>
</organism>
<keyword evidence="2 5" id="KW-0812">Transmembrane</keyword>
<name>A0AA41ZNR2_9GAMM</name>
<evidence type="ECO:0008006" key="8">
    <source>
        <dbReference type="Google" id="ProtNLM"/>
    </source>
</evidence>
<proteinExistence type="predicted"/>
<keyword evidence="4 5" id="KW-0472">Membrane</keyword>
<evidence type="ECO:0000313" key="7">
    <source>
        <dbReference type="Proteomes" id="UP001165678"/>
    </source>
</evidence>
<evidence type="ECO:0000256" key="2">
    <source>
        <dbReference type="ARBA" id="ARBA00022692"/>
    </source>
</evidence>
<feature type="transmembrane region" description="Helical" evidence="5">
    <location>
        <begin position="96"/>
        <end position="114"/>
    </location>
</feature>
<sequence length="179" mass="18473">MALDTTQRGVLHGMAQGMSVAVMLLVIGAWADPFSLVSHEAMSARLAVAVGASAAPALCLMVAVGRLASHRFFHAGDIEGSGLSAGSARARLLQALLQNTLEQAVLALVAYALWASVMPSSWLSVVPLAALAFVVGRLLFFAGYARGAPARALGFTLCFYTSALMLVASAVAQVAALWA</sequence>
<dbReference type="GO" id="GO:0045055">
    <property type="term" value="P:regulated exocytosis"/>
    <property type="evidence" value="ECO:0007669"/>
    <property type="project" value="TreeGrafter"/>
</dbReference>
<feature type="transmembrane region" description="Helical" evidence="5">
    <location>
        <begin position="152"/>
        <end position="178"/>
    </location>
</feature>
<protein>
    <recommendedName>
        <fullName evidence="8">MAPEG family protein</fullName>
    </recommendedName>
</protein>
<dbReference type="EMBL" id="JAPIVE010000004">
    <property type="protein sequence ID" value="MCX2525298.1"/>
    <property type="molecule type" value="Genomic_DNA"/>
</dbReference>
<feature type="transmembrane region" description="Helical" evidence="5">
    <location>
        <begin position="120"/>
        <end position="140"/>
    </location>
</feature>
<evidence type="ECO:0000256" key="5">
    <source>
        <dbReference type="SAM" id="Phobius"/>
    </source>
</evidence>
<evidence type="ECO:0000256" key="1">
    <source>
        <dbReference type="ARBA" id="ARBA00004370"/>
    </source>
</evidence>
<evidence type="ECO:0000256" key="3">
    <source>
        <dbReference type="ARBA" id="ARBA00022989"/>
    </source>
</evidence>
<gene>
    <name evidence="6" type="ORF">OQ287_13715</name>
</gene>
<dbReference type="GO" id="GO:0005765">
    <property type="term" value="C:lysosomal membrane"/>
    <property type="evidence" value="ECO:0007669"/>
    <property type="project" value="TreeGrafter"/>
</dbReference>
<evidence type="ECO:0000256" key="4">
    <source>
        <dbReference type="ARBA" id="ARBA00023136"/>
    </source>
</evidence>
<comment type="caution">
    <text evidence="6">The sequence shown here is derived from an EMBL/GenBank/DDBJ whole genome shotgun (WGS) entry which is preliminary data.</text>
</comment>
<dbReference type="PANTHER" id="PTHR31004">
    <property type="entry name" value="TRANSMEMBRANE PROTEIN 79"/>
    <property type="match status" value="1"/>
</dbReference>
<dbReference type="SUPFAM" id="SSF161084">
    <property type="entry name" value="MAPEG domain-like"/>
    <property type="match status" value="1"/>
</dbReference>
<dbReference type="Gene3D" id="1.20.120.550">
    <property type="entry name" value="Membrane associated eicosanoid/glutathione metabolism-like domain"/>
    <property type="match status" value="1"/>
</dbReference>
<dbReference type="AlphaFoldDB" id="A0AA41ZNR2"/>
<dbReference type="InterPro" id="IPR023352">
    <property type="entry name" value="MAPEG-like_dom_sf"/>
</dbReference>
<reference evidence="6" key="1">
    <citation type="submission" date="2022-11" db="EMBL/GenBank/DDBJ databases">
        <title>Larsenimonas rhizosphaerae sp. nov., isolated from a tidal mudflat.</title>
        <authorList>
            <person name="Lee S.D."/>
            <person name="Kim I.S."/>
        </authorList>
    </citation>
    <scope>NUCLEOTIDE SEQUENCE</scope>
    <source>
        <strain evidence="6">GH2-1</strain>
    </source>
</reference>
<feature type="transmembrane region" description="Helical" evidence="5">
    <location>
        <begin position="12"/>
        <end position="31"/>
    </location>
</feature>
<dbReference type="RefSeq" id="WP_265896814.1">
    <property type="nucleotide sequence ID" value="NZ_JAPIVE010000004.1"/>
</dbReference>
<feature type="transmembrane region" description="Helical" evidence="5">
    <location>
        <begin position="43"/>
        <end position="64"/>
    </location>
</feature>
<accession>A0AA41ZNR2</accession>
<evidence type="ECO:0000313" key="6">
    <source>
        <dbReference type="EMBL" id="MCX2525298.1"/>
    </source>
</evidence>
<dbReference type="Pfam" id="PF01124">
    <property type="entry name" value="MAPEG"/>
    <property type="match status" value="1"/>
</dbReference>
<dbReference type="PANTHER" id="PTHR31004:SF1">
    <property type="entry name" value="TRANSMEMBRANE PROTEIN 79"/>
    <property type="match status" value="1"/>
</dbReference>
<comment type="subcellular location">
    <subcellularLocation>
        <location evidence="1">Membrane</location>
    </subcellularLocation>
</comment>
<keyword evidence="7" id="KW-1185">Reference proteome</keyword>
<dbReference type="InterPro" id="IPR001129">
    <property type="entry name" value="Membr-assoc_MAPEG"/>
</dbReference>
<keyword evidence="3 5" id="KW-1133">Transmembrane helix</keyword>
<dbReference type="Proteomes" id="UP001165678">
    <property type="component" value="Unassembled WGS sequence"/>
</dbReference>